<gene>
    <name evidence="7" type="ORF">NAES01612_LOCUS25329</name>
</gene>
<evidence type="ECO:0000256" key="2">
    <source>
        <dbReference type="ARBA" id="ARBA00007375"/>
    </source>
</evidence>
<feature type="transmembrane region" description="Helical" evidence="6">
    <location>
        <begin position="201"/>
        <end position="221"/>
    </location>
</feature>
<dbReference type="GO" id="GO:0016020">
    <property type="term" value="C:membrane"/>
    <property type="evidence" value="ECO:0007669"/>
    <property type="project" value="UniProtKB-SubCell"/>
</dbReference>
<evidence type="ECO:0000256" key="3">
    <source>
        <dbReference type="ARBA" id="ARBA00022692"/>
    </source>
</evidence>
<organism evidence="7">
    <name type="scientific">Paramoeba aestuarina</name>
    <dbReference type="NCBI Taxonomy" id="180227"/>
    <lineage>
        <taxon>Eukaryota</taxon>
        <taxon>Amoebozoa</taxon>
        <taxon>Discosea</taxon>
        <taxon>Flabellinia</taxon>
        <taxon>Dactylopodida</taxon>
        <taxon>Paramoebidae</taxon>
        <taxon>Paramoeba</taxon>
    </lineage>
</organism>
<dbReference type="EMBL" id="HBKR01038797">
    <property type="protein sequence ID" value="CAE2338841.1"/>
    <property type="molecule type" value="Transcribed_RNA"/>
</dbReference>
<evidence type="ECO:0008006" key="8">
    <source>
        <dbReference type="Google" id="ProtNLM"/>
    </source>
</evidence>
<feature type="transmembrane region" description="Helical" evidence="6">
    <location>
        <begin position="111"/>
        <end position="132"/>
    </location>
</feature>
<evidence type="ECO:0000256" key="4">
    <source>
        <dbReference type="ARBA" id="ARBA00022989"/>
    </source>
</evidence>
<evidence type="ECO:0000256" key="5">
    <source>
        <dbReference type="ARBA" id="ARBA00023136"/>
    </source>
</evidence>
<protein>
    <recommendedName>
        <fullName evidence="8">Lysoplasmalogenase</fullName>
    </recommendedName>
</protein>
<name>A0A7S4PLV8_9EUKA</name>
<feature type="transmembrane region" description="Helical" evidence="6">
    <location>
        <begin position="41"/>
        <end position="71"/>
    </location>
</feature>
<sequence length="228" mass="24700">MIDISLETSLWITLLGLIGLLFAEAQDSLVLRWATKPFASTGFLLIAVSVGALDGSLYGQMVFAALVLSWFGDMFLIPKAKLSFLFGLISFLSGHVGYVVAFFWGVGFDSVWGGASLLGMVPVSLFIASWLKPHATKAKMWGPVLAYIVVITSMVVCAFGAYPISQNPLIPIGAVLFYLSDIAVARQRFVTPAVSNRMWGLPFYYGGQVILALSIDVYAAYSLLYSLS</sequence>
<keyword evidence="3 6" id="KW-0812">Transmembrane</keyword>
<feature type="transmembrane region" description="Helical" evidence="6">
    <location>
        <begin position="170"/>
        <end position="189"/>
    </location>
</feature>
<keyword evidence="5 6" id="KW-0472">Membrane</keyword>
<dbReference type="AlphaFoldDB" id="A0A7S4PLV8"/>
<comment type="similarity">
    <text evidence="2">Belongs to the TMEM86 family.</text>
</comment>
<feature type="transmembrane region" description="Helical" evidence="6">
    <location>
        <begin position="83"/>
        <end position="105"/>
    </location>
</feature>
<dbReference type="GO" id="GO:0016787">
    <property type="term" value="F:hydrolase activity"/>
    <property type="evidence" value="ECO:0007669"/>
    <property type="project" value="TreeGrafter"/>
</dbReference>
<evidence type="ECO:0000256" key="6">
    <source>
        <dbReference type="SAM" id="Phobius"/>
    </source>
</evidence>
<comment type="subcellular location">
    <subcellularLocation>
        <location evidence="1">Membrane</location>
        <topology evidence="1">Multi-pass membrane protein</topology>
    </subcellularLocation>
</comment>
<dbReference type="Pfam" id="PF07947">
    <property type="entry name" value="YhhN"/>
    <property type="match status" value="1"/>
</dbReference>
<feature type="transmembrane region" description="Helical" evidence="6">
    <location>
        <begin position="144"/>
        <end position="164"/>
    </location>
</feature>
<dbReference type="InterPro" id="IPR012506">
    <property type="entry name" value="TMEM86B-like"/>
</dbReference>
<reference evidence="7" key="1">
    <citation type="submission" date="2021-01" db="EMBL/GenBank/DDBJ databases">
        <authorList>
            <person name="Corre E."/>
            <person name="Pelletier E."/>
            <person name="Niang G."/>
            <person name="Scheremetjew M."/>
            <person name="Finn R."/>
            <person name="Kale V."/>
            <person name="Holt S."/>
            <person name="Cochrane G."/>
            <person name="Meng A."/>
            <person name="Brown T."/>
            <person name="Cohen L."/>
        </authorList>
    </citation>
    <scope>NUCLEOTIDE SEQUENCE</scope>
    <source>
        <strain evidence="7">SoJaBio B1-5/56/2</strain>
    </source>
</reference>
<dbReference type="PANTHER" id="PTHR31885:SF6">
    <property type="entry name" value="GH04784P"/>
    <property type="match status" value="1"/>
</dbReference>
<accession>A0A7S4PLV8</accession>
<evidence type="ECO:0000313" key="7">
    <source>
        <dbReference type="EMBL" id="CAE2338841.1"/>
    </source>
</evidence>
<dbReference type="PANTHER" id="PTHR31885">
    <property type="entry name" value="GH04784P"/>
    <property type="match status" value="1"/>
</dbReference>
<evidence type="ECO:0000256" key="1">
    <source>
        <dbReference type="ARBA" id="ARBA00004141"/>
    </source>
</evidence>
<proteinExistence type="inferred from homology"/>
<keyword evidence="4 6" id="KW-1133">Transmembrane helix</keyword>